<dbReference type="InterPro" id="IPR012340">
    <property type="entry name" value="NA-bd_OB-fold"/>
</dbReference>
<protein>
    <recommendedName>
        <fullName evidence="1">Replication protein A 70 kDa DNA-binding subunit B/D first OB fold domain-containing protein</fullName>
    </recommendedName>
</protein>
<dbReference type="SUPFAM" id="SSF50249">
    <property type="entry name" value="Nucleic acid-binding proteins"/>
    <property type="match status" value="2"/>
</dbReference>
<accession>Q9LTU2</accession>
<dbReference type="Pfam" id="PF02721">
    <property type="entry name" value="DUF223"/>
    <property type="match status" value="1"/>
</dbReference>
<evidence type="ECO:0000259" key="1">
    <source>
        <dbReference type="Pfam" id="PF02721"/>
    </source>
</evidence>
<sequence>METMHHLSDLHVHSTNWRVYVKILALYNHNPTLNGDETTMLLVDEKSSRIDAKIPEGSYLYKFRDVLRIGVWYYMSDFQVVLSQSEVKYALRPIHIKCLFHTQMWPVPSRSSRRFFDFAAPDEVKYATDDQFNCVTDAIGVIVKVYPIRSFPFVCRQGETDYESRYVAFKIKDNMGNAIKCVAIGKYCEEFVNKWFTRTSLITFNYEPIVAVLNFWRITNYHGSNVLMTVDGISRLFIDPKFNDINIPSYIRGFSDLNEADNDLMMEVVDEN</sequence>
<dbReference type="CDD" id="cd04481">
    <property type="entry name" value="RPA1_DBD_B_like"/>
    <property type="match status" value="1"/>
</dbReference>
<reference key="2">
    <citation type="journal article" date="2000" name="Nature">
        <title>Sequence and analysis of chromosome 3 of the plant Arabidopsis thaliana.</title>
        <authorList>
            <consortium name="European Union Chromosome 3 Arabidopsis Sequencing Consortium"/>
            <consortium name="Institute for Genomic Research"/>
            <consortium name="Kazusa DNA Research Institute"/>
            <person name="Salanoubat M."/>
            <person name="Lemcke K."/>
            <person name="Rieger M."/>
            <person name="Ansorge W."/>
            <person name="Unseld M."/>
            <person name="Fartmann B."/>
            <person name="Valle G."/>
            <person name="Blocker H."/>
            <person name="Perez-Alonso M."/>
            <person name="Obermaier B."/>
            <person name="Delseny M."/>
            <person name="Boutry M."/>
            <person name="Grivell L.A."/>
            <person name="Mache R."/>
            <person name="Puigdomenech P."/>
            <person name="De Simone V."/>
            <person name="Choisne N."/>
            <person name="Artiguenave F."/>
            <person name="Robert C."/>
            <person name="Brottier P."/>
            <person name="Wincker P."/>
            <person name="Cattolico L."/>
            <person name="Weissenbach J."/>
            <person name="Saurin W."/>
            <person name="Quetier F."/>
            <person name="Schafer M."/>
            <person name="Muller-Auer S."/>
            <person name="Gabel C."/>
            <person name="Fuchs M."/>
            <person name="Benes V."/>
            <person name="Wurmbach E."/>
            <person name="Drzonek H."/>
            <person name="Erfle H."/>
            <person name="Jordan N."/>
            <person name="Bangert S."/>
            <person name="Wiedelmann R."/>
            <person name="Kranz H."/>
            <person name="Voss H."/>
            <person name="Holland R."/>
            <person name="Brandt P."/>
            <person name="Nyakatura G."/>
            <person name="Vezzi A."/>
            <person name="D'Angelo M."/>
            <person name="Pallavicini A."/>
            <person name="Toppo S."/>
            <person name="Simionati B."/>
            <person name="Conrad A."/>
            <person name="Hornischer K."/>
            <person name="Kauer G."/>
            <person name="Lohnert T.H."/>
            <person name="Nordsiek G."/>
            <person name="Reichelt J."/>
            <person name="Scharfe M."/>
            <person name="Schon O."/>
            <person name="Bargues M."/>
            <person name="Terol J."/>
            <person name="Climent J."/>
            <person name="Navarro P."/>
            <person name="Collado C."/>
            <person name="Perez-Perez A."/>
            <person name="Ottenwalder B."/>
            <person name="Duchemin D."/>
            <person name="Cooke R."/>
            <person name="Laudie M."/>
            <person name="Berger-Llauro C."/>
            <person name="Purnelle B."/>
            <person name="Masuy D."/>
            <person name="de Haan M."/>
            <person name="Maarse A.C."/>
            <person name="Alcaraz J.P."/>
            <person name="Cottet A."/>
            <person name="Casacuberta E."/>
            <person name="Monfort A."/>
            <person name="Argiriou A."/>
            <person name="flores M."/>
            <person name="Liguori R."/>
            <person name="Vitale D."/>
            <person name="Mannhaupt G."/>
            <person name="Haase D."/>
            <person name="Schoof H."/>
            <person name="Rudd S."/>
            <person name="Zaccaria P."/>
            <person name="Mewes H.W."/>
            <person name="Mayer K.F."/>
            <person name="Kaul S."/>
            <person name="Town C.D."/>
            <person name="Koo H.L."/>
            <person name="Tallon L.J."/>
            <person name="Jenkins J."/>
            <person name="Rooney T."/>
            <person name="Rizzo M."/>
            <person name="Walts A."/>
            <person name="Utterback T."/>
            <person name="Fujii C.Y."/>
            <person name="Shea T.P."/>
            <person name="Creasy T.H."/>
            <person name="Haas B."/>
            <person name="Maiti R."/>
            <person name="Wu D."/>
            <person name="Peterson J."/>
            <person name="Van Aken S."/>
            <person name="Pai G."/>
            <person name="Militscher J."/>
            <person name="Sellers P."/>
            <person name="Gill J.E."/>
            <person name="Feldblyum T.V."/>
            <person name="Preuss D."/>
            <person name="Lin X."/>
            <person name="Nierman W.C."/>
            <person name="Salzberg S.L."/>
            <person name="White O."/>
            <person name="Venter J.C."/>
            <person name="Fraser C.M."/>
            <person name="Kaneko T."/>
            <person name="Nakamura Y."/>
            <person name="Sato S."/>
            <person name="Kato T."/>
            <person name="Asamizu E."/>
            <person name="Sasamoto S."/>
            <person name="Kimura T."/>
            <person name="Idesawa K."/>
            <person name="Kawashima K."/>
            <person name="Kishida Y."/>
            <person name="Kiyokawa C."/>
            <person name="Kohara M."/>
            <person name="Matsumoto M."/>
            <person name="Matsuno A."/>
            <person name="Muraki A."/>
            <person name="Nakayama S."/>
            <person name="Nakazaki N."/>
            <person name="Shinpo S."/>
            <person name="Takeuchi C."/>
            <person name="Wada T."/>
            <person name="Watanabe A."/>
            <person name="Yamada M."/>
            <person name="Yasuda M."/>
            <person name="Tabata S."/>
        </authorList>
    </citation>
    <scope>NUCLEOTIDE SEQUENCE [LARGE SCALE GENOMIC DNA]</scope>
    <source>
        <strain>cv. Columbia</strain>
    </source>
</reference>
<dbReference type="EMBL" id="AB024034">
    <property type="protein sequence ID" value="BAB02795.1"/>
    <property type="molecule type" value="Genomic_DNA"/>
</dbReference>
<name>Q9LTU2_ARATH</name>
<dbReference type="AlphaFoldDB" id="Q9LTU2"/>
<reference evidence="2" key="1">
    <citation type="journal article" date="2000" name="DNA Res.">
        <title>Structural analysis of Arabidopsis thaliana chromosome 3. I. Sequence features of the regions of 4,504,864 bp covered by sixty P1 and TAC clones.</title>
        <authorList>
            <person name="Sato S."/>
            <person name="Nakamura Y."/>
            <person name="Kaneko T."/>
            <person name="Katoh T."/>
            <person name="Asamizu E."/>
            <person name="Tabata S."/>
        </authorList>
    </citation>
    <scope>NUCLEOTIDE SEQUENCE [LARGE SCALE GENOMIC DNA]</scope>
</reference>
<dbReference type="InterPro" id="IPR003871">
    <property type="entry name" value="RFA1B/D_OB_1st"/>
</dbReference>
<dbReference type="Gene3D" id="2.40.50.140">
    <property type="entry name" value="Nucleic acid-binding proteins"/>
    <property type="match status" value="2"/>
</dbReference>
<proteinExistence type="predicted"/>
<organism evidence="2">
    <name type="scientific">Arabidopsis thaliana</name>
    <name type="common">Mouse-ear cress</name>
    <dbReference type="NCBI Taxonomy" id="3702"/>
    <lineage>
        <taxon>Eukaryota</taxon>
        <taxon>Viridiplantae</taxon>
        <taxon>Streptophyta</taxon>
        <taxon>Embryophyta</taxon>
        <taxon>Tracheophyta</taxon>
        <taxon>Spermatophyta</taxon>
        <taxon>Magnoliopsida</taxon>
        <taxon>eudicotyledons</taxon>
        <taxon>Gunneridae</taxon>
        <taxon>Pentapetalae</taxon>
        <taxon>rosids</taxon>
        <taxon>malvids</taxon>
        <taxon>Brassicales</taxon>
        <taxon>Brassicaceae</taxon>
        <taxon>Camelineae</taxon>
        <taxon>Arabidopsis</taxon>
    </lineage>
</organism>
<feature type="domain" description="Replication protein A 70 kDa DNA-binding subunit B/D first OB fold" evidence="1">
    <location>
        <begin position="4"/>
        <end position="102"/>
    </location>
</feature>
<evidence type="ECO:0000313" key="2">
    <source>
        <dbReference type="EMBL" id="BAB02795.1"/>
    </source>
</evidence>
<dbReference type="CDD" id="cd04480">
    <property type="entry name" value="RPA1_DBD_A_like"/>
    <property type="match status" value="1"/>
</dbReference>